<dbReference type="AlphaFoldDB" id="A0A6I6K293"/>
<protein>
    <submittedName>
        <fullName evidence="9">Carbon starvation protein A</fullName>
    </submittedName>
</protein>
<feature type="domain" description="CstA N-terminal" evidence="8">
    <location>
        <begin position="321"/>
        <end position="431"/>
    </location>
</feature>
<dbReference type="GO" id="GO:0005886">
    <property type="term" value="C:plasma membrane"/>
    <property type="evidence" value="ECO:0007669"/>
    <property type="project" value="UniProtKB-SubCell"/>
</dbReference>
<feature type="transmembrane region" description="Helical" evidence="7">
    <location>
        <begin position="443"/>
        <end position="465"/>
    </location>
</feature>
<dbReference type="InterPro" id="IPR003706">
    <property type="entry name" value="CstA_N"/>
</dbReference>
<evidence type="ECO:0000259" key="8">
    <source>
        <dbReference type="Pfam" id="PF02554"/>
    </source>
</evidence>
<evidence type="ECO:0000256" key="5">
    <source>
        <dbReference type="ARBA" id="ARBA00022989"/>
    </source>
</evidence>
<evidence type="ECO:0000256" key="7">
    <source>
        <dbReference type="SAM" id="Phobius"/>
    </source>
</evidence>
<proteinExistence type="inferred from homology"/>
<keyword evidence="5 7" id="KW-1133">Transmembrane helix</keyword>
<dbReference type="GO" id="GO:0009267">
    <property type="term" value="P:cellular response to starvation"/>
    <property type="evidence" value="ECO:0007669"/>
    <property type="project" value="InterPro"/>
</dbReference>
<comment type="similarity">
    <text evidence="2">Belongs to the peptide transporter carbon starvation (CstA) (TC 2.A.114) family.</text>
</comment>
<feature type="transmembrane region" description="Helical" evidence="7">
    <location>
        <begin position="126"/>
        <end position="147"/>
    </location>
</feature>
<feature type="transmembrane region" description="Helical" evidence="7">
    <location>
        <begin position="80"/>
        <end position="98"/>
    </location>
</feature>
<keyword evidence="3" id="KW-1003">Cell membrane</keyword>
<feature type="transmembrane region" description="Helical" evidence="7">
    <location>
        <begin position="417"/>
        <end position="437"/>
    </location>
</feature>
<dbReference type="EMBL" id="CP046401">
    <property type="protein sequence ID" value="QGY47520.1"/>
    <property type="molecule type" value="Genomic_DNA"/>
</dbReference>
<keyword evidence="10" id="KW-1185">Reference proteome</keyword>
<reference evidence="9 10" key="1">
    <citation type="submission" date="2019-11" db="EMBL/GenBank/DDBJ databases">
        <authorList>
            <person name="Zheng R.K."/>
            <person name="Sun C.M."/>
        </authorList>
    </citation>
    <scope>NUCLEOTIDE SEQUENCE [LARGE SCALE GENOMIC DNA]</scope>
    <source>
        <strain evidence="9 10">WC007</strain>
    </source>
</reference>
<dbReference type="PANTHER" id="PTHR30252">
    <property type="entry name" value="INNER MEMBRANE PEPTIDE TRANSPORTER"/>
    <property type="match status" value="1"/>
</dbReference>
<evidence type="ECO:0000313" key="9">
    <source>
        <dbReference type="EMBL" id="QGY47520.1"/>
    </source>
</evidence>
<evidence type="ECO:0000256" key="6">
    <source>
        <dbReference type="ARBA" id="ARBA00023136"/>
    </source>
</evidence>
<evidence type="ECO:0000256" key="2">
    <source>
        <dbReference type="ARBA" id="ARBA00007755"/>
    </source>
</evidence>
<comment type="subcellular location">
    <subcellularLocation>
        <location evidence="1">Cell membrane</location>
        <topology evidence="1">Multi-pass membrane protein</topology>
    </subcellularLocation>
</comment>
<keyword evidence="6 7" id="KW-0472">Membrane</keyword>
<evidence type="ECO:0000256" key="1">
    <source>
        <dbReference type="ARBA" id="ARBA00004651"/>
    </source>
</evidence>
<feature type="domain" description="CstA N-terminal" evidence="8">
    <location>
        <begin position="153"/>
        <end position="309"/>
    </location>
</feature>
<dbReference type="KEGG" id="mcos:GM418_28775"/>
<dbReference type="PANTHER" id="PTHR30252:SF4">
    <property type="entry name" value="CARBON STARVATION"/>
    <property type="match status" value="1"/>
</dbReference>
<sequence length="489" mass="53601">MITFLICIFILIVGYFLYGTYVEKKFGADKNRETPAIAKQDGVDFVPLKTGKIFLIQFLNIAGLGPIFGAIAGALWGPIAFVWIVFGCIFAGAVHDYFSGMLSIRHDGESVPEIVGKYLGNGVRQFMRIFAVVLLILVGVVFVKGPATIMHELTGINVAILIAAIFIYYILATMIPIDKLIGKVYPLFGISLLIMAIGLFISLLFGDYRIPELNAQNFANLHASPDDFPAFPLLFITIACGAISGFHSTQSPLMARCVTNELLGKKIFFGAMITEGIVALIWAAVAMAFFGGVSELGKTMAEEGHNAAWAVNIICNTMLGRIGGILAIFGVVAAPITSGDTAFRSARLTIADSFKINQQKLIKRLIITIPVFIIALALTRVNFAVIWRYFGWSNQVLATIVLWAAVVYMLKNGKTFWFVLIPATFMTAVVITYILIAPEGFQLSYVISYTIGIIVALTLCGWLLLINFKVLDWPKYQLKQVLSDTNTKL</sequence>
<feature type="transmembrane region" description="Helical" evidence="7">
    <location>
        <begin position="365"/>
        <end position="386"/>
    </location>
</feature>
<feature type="transmembrane region" description="Helical" evidence="7">
    <location>
        <begin position="309"/>
        <end position="334"/>
    </location>
</feature>
<dbReference type="RefSeq" id="WP_158871484.1">
    <property type="nucleotide sequence ID" value="NZ_CP046401.1"/>
</dbReference>
<name>A0A6I6K293_9BACT</name>
<feature type="transmembrane region" description="Helical" evidence="7">
    <location>
        <begin position="53"/>
        <end position="74"/>
    </location>
</feature>
<dbReference type="InterPro" id="IPR051605">
    <property type="entry name" value="CstA"/>
</dbReference>
<feature type="transmembrane region" description="Helical" evidence="7">
    <location>
        <begin position="6"/>
        <end position="22"/>
    </location>
</feature>
<organism evidence="9 10">
    <name type="scientific">Maribellus comscasis</name>
    <dbReference type="NCBI Taxonomy" id="2681766"/>
    <lineage>
        <taxon>Bacteria</taxon>
        <taxon>Pseudomonadati</taxon>
        <taxon>Bacteroidota</taxon>
        <taxon>Bacteroidia</taxon>
        <taxon>Marinilabiliales</taxon>
        <taxon>Prolixibacteraceae</taxon>
        <taxon>Maribellus</taxon>
    </lineage>
</organism>
<evidence type="ECO:0000256" key="3">
    <source>
        <dbReference type="ARBA" id="ARBA00022475"/>
    </source>
</evidence>
<keyword evidence="4 7" id="KW-0812">Transmembrane</keyword>
<feature type="transmembrane region" description="Helical" evidence="7">
    <location>
        <begin position="153"/>
        <end position="172"/>
    </location>
</feature>
<evidence type="ECO:0000256" key="4">
    <source>
        <dbReference type="ARBA" id="ARBA00022692"/>
    </source>
</evidence>
<feature type="transmembrane region" description="Helical" evidence="7">
    <location>
        <begin position="184"/>
        <end position="208"/>
    </location>
</feature>
<feature type="transmembrane region" description="Helical" evidence="7">
    <location>
        <begin position="392"/>
        <end position="410"/>
    </location>
</feature>
<dbReference type="Pfam" id="PF02554">
    <property type="entry name" value="CstA"/>
    <property type="match status" value="3"/>
</dbReference>
<feature type="domain" description="CstA N-terminal" evidence="8">
    <location>
        <begin position="3"/>
        <end position="142"/>
    </location>
</feature>
<gene>
    <name evidence="9" type="ORF">GM418_28775</name>
</gene>
<feature type="transmembrane region" description="Helical" evidence="7">
    <location>
        <begin position="228"/>
        <end position="246"/>
    </location>
</feature>
<accession>A0A6I6K293</accession>
<feature type="transmembrane region" description="Helical" evidence="7">
    <location>
        <begin position="267"/>
        <end position="289"/>
    </location>
</feature>
<dbReference type="Proteomes" id="UP000428260">
    <property type="component" value="Chromosome"/>
</dbReference>
<evidence type="ECO:0000313" key="10">
    <source>
        <dbReference type="Proteomes" id="UP000428260"/>
    </source>
</evidence>